<protein>
    <submittedName>
        <fullName evidence="7">Agamous-like MADS-box protein AGL62</fullName>
    </submittedName>
</protein>
<dbReference type="SMART" id="SM00432">
    <property type="entry name" value="MADS"/>
    <property type="match status" value="1"/>
</dbReference>
<dbReference type="GO" id="GO:0005634">
    <property type="term" value="C:nucleus"/>
    <property type="evidence" value="ECO:0007669"/>
    <property type="project" value="UniProtKB-SubCell"/>
</dbReference>
<dbReference type="Pfam" id="PF00319">
    <property type="entry name" value="SRF-TF"/>
    <property type="match status" value="1"/>
</dbReference>
<dbReference type="InterPro" id="IPR036879">
    <property type="entry name" value="TF_MADSbox_sf"/>
</dbReference>
<evidence type="ECO:0000256" key="3">
    <source>
        <dbReference type="ARBA" id="ARBA00023125"/>
    </source>
</evidence>
<accession>A0ABD1HI24</accession>
<keyword evidence="2" id="KW-0805">Transcription regulation</keyword>
<comment type="subcellular location">
    <subcellularLocation>
        <location evidence="1">Nucleus</location>
    </subcellularLocation>
</comment>
<evidence type="ECO:0000256" key="1">
    <source>
        <dbReference type="ARBA" id="ARBA00004123"/>
    </source>
</evidence>
<dbReference type="AlphaFoldDB" id="A0ABD1HI24"/>
<comment type="caution">
    <text evidence="7">The sequence shown here is derived from an EMBL/GenBank/DDBJ whole genome shotgun (WGS) entry which is preliminary data.</text>
</comment>
<dbReference type="PANTHER" id="PTHR11945:SF629">
    <property type="entry name" value="OS02G0164450 PROTEIN"/>
    <property type="match status" value="1"/>
</dbReference>
<evidence type="ECO:0000256" key="5">
    <source>
        <dbReference type="ARBA" id="ARBA00023242"/>
    </source>
</evidence>
<evidence type="ECO:0000259" key="6">
    <source>
        <dbReference type="PROSITE" id="PS50066"/>
    </source>
</evidence>
<dbReference type="Gene3D" id="3.40.1810.10">
    <property type="entry name" value="Transcription factor, MADS-box"/>
    <property type="match status" value="1"/>
</dbReference>
<evidence type="ECO:0000256" key="2">
    <source>
        <dbReference type="ARBA" id="ARBA00023015"/>
    </source>
</evidence>
<evidence type="ECO:0000256" key="4">
    <source>
        <dbReference type="ARBA" id="ARBA00023163"/>
    </source>
</evidence>
<name>A0ABD1HI24_SALDI</name>
<proteinExistence type="predicted"/>
<reference evidence="7 8" key="1">
    <citation type="submission" date="2024-06" db="EMBL/GenBank/DDBJ databases">
        <title>A chromosome level genome sequence of Diviner's sage (Salvia divinorum).</title>
        <authorList>
            <person name="Ford S.A."/>
            <person name="Ro D.-K."/>
            <person name="Ness R.W."/>
            <person name="Phillips M.A."/>
        </authorList>
    </citation>
    <scope>NUCLEOTIDE SEQUENCE [LARGE SCALE GENOMIC DNA]</scope>
    <source>
        <strain evidence="7">SAF-2024a</strain>
        <tissue evidence="7">Leaf</tissue>
    </source>
</reference>
<dbReference type="EMBL" id="JBEAFC010000005">
    <property type="protein sequence ID" value="KAL1555932.1"/>
    <property type="molecule type" value="Genomic_DNA"/>
</dbReference>
<dbReference type="InterPro" id="IPR002100">
    <property type="entry name" value="TF_MADSbox"/>
</dbReference>
<evidence type="ECO:0000313" key="8">
    <source>
        <dbReference type="Proteomes" id="UP001567538"/>
    </source>
</evidence>
<keyword evidence="5" id="KW-0539">Nucleus</keyword>
<dbReference type="PROSITE" id="PS50066">
    <property type="entry name" value="MADS_BOX_2"/>
    <property type="match status" value="1"/>
</dbReference>
<keyword evidence="4" id="KW-0804">Transcription</keyword>
<gene>
    <name evidence="7" type="ORF">AAHA92_11612</name>
</gene>
<dbReference type="GO" id="GO:0003677">
    <property type="term" value="F:DNA binding"/>
    <property type="evidence" value="ECO:0007669"/>
    <property type="project" value="UniProtKB-KW"/>
</dbReference>
<keyword evidence="3" id="KW-0238">DNA-binding</keyword>
<evidence type="ECO:0000313" key="7">
    <source>
        <dbReference type="EMBL" id="KAL1555932.1"/>
    </source>
</evidence>
<feature type="domain" description="MADS-box" evidence="6">
    <location>
        <begin position="9"/>
        <end position="69"/>
    </location>
</feature>
<keyword evidence="8" id="KW-1185">Reference proteome</keyword>
<dbReference type="SUPFAM" id="SSF55455">
    <property type="entry name" value="SRF-like"/>
    <property type="match status" value="1"/>
</dbReference>
<organism evidence="7 8">
    <name type="scientific">Salvia divinorum</name>
    <name type="common">Maria pastora</name>
    <name type="synonym">Diviner's sage</name>
    <dbReference type="NCBI Taxonomy" id="28513"/>
    <lineage>
        <taxon>Eukaryota</taxon>
        <taxon>Viridiplantae</taxon>
        <taxon>Streptophyta</taxon>
        <taxon>Embryophyta</taxon>
        <taxon>Tracheophyta</taxon>
        <taxon>Spermatophyta</taxon>
        <taxon>Magnoliopsida</taxon>
        <taxon>eudicotyledons</taxon>
        <taxon>Gunneridae</taxon>
        <taxon>Pentapetalae</taxon>
        <taxon>asterids</taxon>
        <taxon>lamiids</taxon>
        <taxon>Lamiales</taxon>
        <taxon>Lamiaceae</taxon>
        <taxon>Nepetoideae</taxon>
        <taxon>Mentheae</taxon>
        <taxon>Salviinae</taxon>
        <taxon>Salvia</taxon>
        <taxon>Salvia subgen. Calosphace</taxon>
    </lineage>
</organism>
<sequence>MENLKKKTLGRRKIEIKKIEKKSSLQVAFTKRRGGLFRKATELAVVCGVEIGILVKSPAGKLYSSGQPEALINRVAPSIEARIKYEEAEKRRAGGGMWWEGLQLRQLEQLVKSLEISRGMVAENLKNYDPPSSLQQLITADDFVIAADTHFLGDQD</sequence>
<dbReference type="PRINTS" id="PR00404">
    <property type="entry name" value="MADSDOMAIN"/>
</dbReference>
<dbReference type="Proteomes" id="UP001567538">
    <property type="component" value="Unassembled WGS sequence"/>
</dbReference>
<dbReference type="PANTHER" id="PTHR11945">
    <property type="entry name" value="MADS BOX PROTEIN"/>
    <property type="match status" value="1"/>
</dbReference>